<dbReference type="PROSITE" id="PS51220">
    <property type="entry name" value="NIDO"/>
    <property type="match status" value="1"/>
</dbReference>
<name>A0A8B6EBD3_MYTGA</name>
<dbReference type="InterPro" id="IPR051495">
    <property type="entry name" value="Epithelial_Barrier/Signaling"/>
</dbReference>
<gene>
    <name evidence="2" type="ORF">MGAL_10B077914</name>
</gene>
<dbReference type="GO" id="GO:0007160">
    <property type="term" value="P:cell-matrix adhesion"/>
    <property type="evidence" value="ECO:0007669"/>
    <property type="project" value="InterPro"/>
</dbReference>
<evidence type="ECO:0000259" key="1">
    <source>
        <dbReference type="PROSITE" id="PS51220"/>
    </source>
</evidence>
<dbReference type="EMBL" id="UYJE01004858">
    <property type="protein sequence ID" value="VDI32037.1"/>
    <property type="molecule type" value="Genomic_DNA"/>
</dbReference>
<dbReference type="Pfam" id="PF06119">
    <property type="entry name" value="NIDO"/>
    <property type="match status" value="1"/>
</dbReference>
<comment type="caution">
    <text evidence="2">The sequence shown here is derived from an EMBL/GenBank/DDBJ whole genome shotgun (WGS) entry which is preliminary data.</text>
</comment>
<evidence type="ECO:0000313" key="3">
    <source>
        <dbReference type="Proteomes" id="UP000596742"/>
    </source>
</evidence>
<dbReference type="PANTHER" id="PTHR13802">
    <property type="entry name" value="MUCIN 4-RELATED"/>
    <property type="match status" value="1"/>
</dbReference>
<dbReference type="InterPro" id="IPR014756">
    <property type="entry name" value="Ig_E-set"/>
</dbReference>
<accession>A0A8B6EBD3</accession>
<dbReference type="PANTHER" id="PTHR13802:SF59">
    <property type="entry name" value="SUSHI DOMAIN-CONTAINING PROTEIN 2"/>
    <property type="match status" value="1"/>
</dbReference>
<sequence length="294" mass="32663">MTTFTPSPFPLDSRRRLVAPYWADIDTRNGGIVWYRESTNVTLLTKASDEIQVIFAEHYNFRAAWMFIATWDNVAFYGADGIGKQKRCTFQSVLVTNGRHSFTIFLYNKIEWTTGRASGGNPSTGLGGTPAQVGFDAGDGFNFYAIEASRTASVINVTSMSNIDHPGKFIFRVDTTQITNGGCNVEGTLTITPREATMFGGTQLIISGPCFNKTLSMKLVMSNGEEVPCQKYNEFSVSCISPEVYRTGKEMVSLHLIQGNNQTMIFSGVLTIGKYHNFYNHQPRTVNNIISYLL</sequence>
<dbReference type="Proteomes" id="UP000596742">
    <property type="component" value="Unassembled WGS sequence"/>
</dbReference>
<organism evidence="2 3">
    <name type="scientific">Mytilus galloprovincialis</name>
    <name type="common">Mediterranean mussel</name>
    <dbReference type="NCBI Taxonomy" id="29158"/>
    <lineage>
        <taxon>Eukaryota</taxon>
        <taxon>Metazoa</taxon>
        <taxon>Spiralia</taxon>
        <taxon>Lophotrochozoa</taxon>
        <taxon>Mollusca</taxon>
        <taxon>Bivalvia</taxon>
        <taxon>Autobranchia</taxon>
        <taxon>Pteriomorphia</taxon>
        <taxon>Mytilida</taxon>
        <taxon>Mytiloidea</taxon>
        <taxon>Mytilidae</taxon>
        <taxon>Mytilinae</taxon>
        <taxon>Mytilus</taxon>
    </lineage>
</organism>
<proteinExistence type="predicted"/>
<dbReference type="SMART" id="SM00539">
    <property type="entry name" value="NIDO"/>
    <property type="match status" value="1"/>
</dbReference>
<reference evidence="2" key="1">
    <citation type="submission" date="2018-11" db="EMBL/GenBank/DDBJ databases">
        <authorList>
            <person name="Alioto T."/>
            <person name="Alioto T."/>
        </authorList>
    </citation>
    <scope>NUCLEOTIDE SEQUENCE</scope>
</reference>
<dbReference type="AlphaFoldDB" id="A0A8B6EBD3"/>
<evidence type="ECO:0000313" key="2">
    <source>
        <dbReference type="EMBL" id="VDI32037.1"/>
    </source>
</evidence>
<feature type="domain" description="NIDO" evidence="1">
    <location>
        <begin position="20"/>
        <end position="176"/>
    </location>
</feature>
<dbReference type="OrthoDB" id="6236007at2759"/>
<dbReference type="SUPFAM" id="SSF81296">
    <property type="entry name" value="E set domains"/>
    <property type="match status" value="1"/>
</dbReference>
<protein>
    <recommendedName>
        <fullName evidence="1">NIDO domain-containing protein</fullName>
    </recommendedName>
</protein>
<dbReference type="InterPro" id="IPR003886">
    <property type="entry name" value="NIDO_dom"/>
</dbReference>
<keyword evidence="3" id="KW-1185">Reference proteome</keyword>